<dbReference type="AlphaFoldDB" id="A0A853R312"/>
<dbReference type="Proteomes" id="UP000094808">
    <property type="component" value="Unassembled WGS sequence"/>
</dbReference>
<dbReference type="SUPFAM" id="SSF56349">
    <property type="entry name" value="DNA breaking-rejoining enzymes"/>
    <property type="match status" value="1"/>
</dbReference>
<dbReference type="EMBL" id="AJYS02000237">
    <property type="protein sequence ID" value="OEE33663.1"/>
    <property type="molecule type" value="Genomic_DNA"/>
</dbReference>
<evidence type="ECO:0000313" key="1">
    <source>
        <dbReference type="EMBL" id="OEE33663.1"/>
    </source>
</evidence>
<protein>
    <submittedName>
        <fullName evidence="1">Uncharacterized protein</fullName>
    </submittedName>
</protein>
<keyword evidence="2" id="KW-1185">Reference proteome</keyword>
<proteinExistence type="predicted"/>
<reference evidence="1 2" key="1">
    <citation type="journal article" date="2012" name="Science">
        <title>Ecological populations of bacteria act as socially cohesive units of antibiotic production and resistance.</title>
        <authorList>
            <person name="Cordero O.X."/>
            <person name="Wildschutte H."/>
            <person name="Kirkup B."/>
            <person name="Proehl S."/>
            <person name="Ngo L."/>
            <person name="Hussain F."/>
            <person name="Le Roux F."/>
            <person name="Mincer T."/>
            <person name="Polz M.F."/>
        </authorList>
    </citation>
    <scope>NUCLEOTIDE SEQUENCE [LARGE SCALE GENOMIC DNA]</scope>
    <source>
        <strain evidence="1 2">FS-238</strain>
    </source>
</reference>
<accession>A0A853R312</accession>
<comment type="caution">
    <text evidence="1">The sequence shown here is derived from an EMBL/GenBank/DDBJ whole genome shotgun (WGS) entry which is preliminary data.</text>
</comment>
<dbReference type="RefSeq" id="WP_017045488.1">
    <property type="nucleotide sequence ID" value="NZ_AJYS02000237.1"/>
</dbReference>
<organism evidence="1 2">
    <name type="scientific">Vibrio ordalii FS-238</name>
    <dbReference type="NCBI Taxonomy" id="617133"/>
    <lineage>
        <taxon>Bacteria</taxon>
        <taxon>Pseudomonadati</taxon>
        <taxon>Pseudomonadota</taxon>
        <taxon>Gammaproteobacteria</taxon>
        <taxon>Vibrionales</taxon>
        <taxon>Vibrionaceae</taxon>
        <taxon>Vibrio</taxon>
    </lineage>
</organism>
<dbReference type="GO" id="GO:0003677">
    <property type="term" value="F:DNA binding"/>
    <property type="evidence" value="ECO:0007669"/>
    <property type="project" value="InterPro"/>
</dbReference>
<dbReference type="InterPro" id="IPR011010">
    <property type="entry name" value="DNA_brk_join_enz"/>
</dbReference>
<evidence type="ECO:0000313" key="2">
    <source>
        <dbReference type="Proteomes" id="UP000094808"/>
    </source>
</evidence>
<sequence length="737" mass="84776">MVASKKNEYPFNTDTTGYQLDDADEIQAILEHARDSVLPFSGEYKASWLLNDFESPIWYTTKRGKGSIIDGKGVETDNITWNVTLPNGNNLCDDRYRILLDNIKKTSFLFRNGIITGKVIGNRRWHDVTGSLLVLAKFLVLYEDRYLPHKYGFNLLDQQGLNQFSINYSKGGITFALELPQRALLLFYQSAFNSECPLEVYSAIPNIDEELCKSIYLKLRETNLMRPLKSGEFKGALVFDLQRISSILNCDKESMSSERMRAFLRQFEIELKESELLVKYNIKSDYHGHRTPLLTDALNNPSNENSLVAITGHFEVLLFAHRHLPETSPNPCYLSINTARKAAMKYTKIDGRTPLLPIDIGFSYMNGAMKLVYKYGENLIDLYLEFLDKSYKPSKIKDINIEASIMRKNRLLFNRLSRLEKYRDLCIELNLSYPHTSTSKTKNKNTSEEYDLFSCLGDVMAASAILIAIMKPSRDDEIINLKRDCLYHELGGGYYLKLYLGKSNVGEAYEEVIKPIPYITAKSIELLQKLGNGIDIIMGTDTSDALFYAPLSGLTNVGRVSKGVLNTKLDNFGDKLKIRLDEHKRRWYVRVHEMRKFFLILLFWHGRFNVLDAARDIAGHVDAEHIYRYVEANFPRTDLCAFEADFAIHCLSSQDRYDDFTHVDDSFEALRELVCKHFGVSSLEFIHQNEWEQYVRDLRNEDGFYLKPHSIQCETDDGQLVSFEISLIFGEAIYNAK</sequence>
<name>A0A853R312_9VIBR</name>
<gene>
    <name evidence="1" type="ORF">A1QS_07385</name>
</gene>